<proteinExistence type="inferred from homology"/>
<keyword evidence="4" id="KW-0645">Protease</keyword>
<dbReference type="InterPro" id="IPR021905">
    <property type="entry name" value="DUF3517"/>
</dbReference>
<dbReference type="PROSITE" id="PS00972">
    <property type="entry name" value="USP_1"/>
    <property type="match status" value="1"/>
</dbReference>
<keyword evidence="11" id="KW-0694">RNA-binding</keyword>
<dbReference type="PROSITE" id="PS50235">
    <property type="entry name" value="USP_3"/>
    <property type="match status" value="1"/>
</dbReference>
<evidence type="ECO:0000259" key="17">
    <source>
        <dbReference type="PROSITE" id="PS51192"/>
    </source>
</evidence>
<feature type="compositionally biased region" description="Basic residues" evidence="15">
    <location>
        <begin position="3167"/>
        <end position="3176"/>
    </location>
</feature>
<feature type="domain" description="Helicase ATP-binding" evidence="17">
    <location>
        <begin position="2793"/>
        <end position="2989"/>
    </location>
</feature>
<dbReference type="CDD" id="cd18787">
    <property type="entry name" value="SF2_C_DEAD"/>
    <property type="match status" value="1"/>
</dbReference>
<dbReference type="GO" id="GO:0005524">
    <property type="term" value="F:ATP binding"/>
    <property type="evidence" value="ECO:0007669"/>
    <property type="project" value="UniProtKB-KW"/>
</dbReference>
<dbReference type="GO" id="GO:0003724">
    <property type="term" value="F:RNA helicase activity"/>
    <property type="evidence" value="ECO:0007669"/>
    <property type="project" value="UniProtKB-EC"/>
</dbReference>
<dbReference type="PANTHER" id="PTHR47958">
    <property type="entry name" value="ATP-DEPENDENT RNA HELICASE DBP3"/>
    <property type="match status" value="1"/>
</dbReference>
<evidence type="ECO:0000256" key="8">
    <source>
        <dbReference type="ARBA" id="ARBA00022806"/>
    </source>
</evidence>
<dbReference type="InterPro" id="IPR056850">
    <property type="entry name" value="ARM_UBP34_24_USP9X_Y"/>
</dbReference>
<dbReference type="GO" id="GO:0003723">
    <property type="term" value="F:RNA binding"/>
    <property type="evidence" value="ECO:0007669"/>
    <property type="project" value="UniProtKB-KW"/>
</dbReference>
<dbReference type="CDD" id="cd02659">
    <property type="entry name" value="peptidase_C19C"/>
    <property type="match status" value="1"/>
</dbReference>
<evidence type="ECO:0000256" key="4">
    <source>
        <dbReference type="ARBA" id="ARBA00022670"/>
    </source>
</evidence>
<keyword evidence="6" id="KW-0833">Ubl conjugation pathway</keyword>
<evidence type="ECO:0000259" key="16">
    <source>
        <dbReference type="PROSITE" id="PS50235"/>
    </source>
</evidence>
<dbReference type="PROSITE" id="PS00973">
    <property type="entry name" value="USP_2"/>
    <property type="match status" value="1"/>
</dbReference>
<dbReference type="SUPFAM" id="SSF52540">
    <property type="entry name" value="P-loop containing nucleoside triphosphate hydrolases"/>
    <property type="match status" value="1"/>
</dbReference>
<keyword evidence="3" id="KW-0597">Phosphoprotein</keyword>
<comment type="similarity">
    <text evidence="12">Belongs to the DEAD box helicase family. DDX3/DED1 subfamily.</text>
</comment>
<dbReference type="OrthoDB" id="289038at2759"/>
<dbReference type="GO" id="GO:0004843">
    <property type="term" value="F:cysteine-type deubiquitinase activity"/>
    <property type="evidence" value="ECO:0007669"/>
    <property type="project" value="UniProtKB-EC"/>
</dbReference>
<evidence type="ECO:0000259" key="18">
    <source>
        <dbReference type="PROSITE" id="PS51194"/>
    </source>
</evidence>
<evidence type="ECO:0000256" key="12">
    <source>
        <dbReference type="ARBA" id="ARBA00024358"/>
    </source>
</evidence>
<dbReference type="Gene3D" id="3.40.50.300">
    <property type="entry name" value="P-loop containing nucleotide triphosphate hydrolases"/>
    <property type="match status" value="2"/>
</dbReference>
<dbReference type="Pfam" id="PF25010">
    <property type="entry name" value="ARM_UBP24_USP9X-Y"/>
    <property type="match status" value="1"/>
</dbReference>
<dbReference type="PROSITE" id="PS51195">
    <property type="entry name" value="Q_MOTIF"/>
    <property type="match status" value="1"/>
</dbReference>
<evidence type="ECO:0000256" key="14">
    <source>
        <dbReference type="PROSITE-ProRule" id="PRU00552"/>
    </source>
</evidence>
<dbReference type="InterPro" id="IPR014001">
    <property type="entry name" value="Helicase_ATP-bd"/>
</dbReference>
<dbReference type="Pfam" id="PF22900">
    <property type="entry name" value="UCH_UBL1"/>
    <property type="match status" value="1"/>
</dbReference>
<feature type="compositionally biased region" description="Low complexity" evidence="15">
    <location>
        <begin position="62"/>
        <end position="78"/>
    </location>
</feature>
<reference evidence="20" key="1">
    <citation type="submission" date="2020-07" db="EMBL/GenBank/DDBJ databases">
        <title>Clarias magur genome sequencing, assembly and annotation.</title>
        <authorList>
            <person name="Kushwaha B."/>
            <person name="Kumar R."/>
            <person name="Das P."/>
            <person name="Joshi C.G."/>
            <person name="Kumar D."/>
            <person name="Nagpure N.S."/>
            <person name="Pandey M."/>
            <person name="Agarwal S."/>
            <person name="Srivastava S."/>
            <person name="Singh M."/>
            <person name="Sahoo L."/>
            <person name="Jayasankar P."/>
            <person name="Meher P.K."/>
            <person name="Koringa P.G."/>
            <person name="Iquebal M.A."/>
            <person name="Das S.P."/>
            <person name="Bit A."/>
            <person name="Patnaik S."/>
            <person name="Patel N."/>
            <person name="Shah T.M."/>
            <person name="Hinsu A."/>
            <person name="Jena J.K."/>
        </authorList>
    </citation>
    <scope>NUCLEOTIDE SEQUENCE</scope>
    <source>
        <strain evidence="20">CIFAMagur01</strain>
        <tissue evidence="20">Testis</tissue>
    </source>
</reference>
<evidence type="ECO:0000256" key="11">
    <source>
        <dbReference type="ARBA" id="ARBA00022884"/>
    </source>
</evidence>
<feature type="region of interest" description="Disordered" evidence="15">
    <location>
        <begin position="2670"/>
        <end position="2721"/>
    </location>
</feature>
<dbReference type="InterPro" id="IPR027417">
    <property type="entry name" value="P-loop_NTPase"/>
</dbReference>
<evidence type="ECO:0000256" key="1">
    <source>
        <dbReference type="ARBA" id="ARBA00000707"/>
    </source>
</evidence>
<feature type="compositionally biased region" description="Polar residues" evidence="15">
    <location>
        <begin position="1"/>
        <end position="61"/>
    </location>
</feature>
<feature type="region of interest" description="Disordered" evidence="15">
    <location>
        <begin position="2520"/>
        <end position="2545"/>
    </location>
</feature>
<feature type="region of interest" description="Disordered" evidence="15">
    <location>
        <begin position="2613"/>
        <end position="2642"/>
    </location>
</feature>
<dbReference type="CDD" id="cd18051">
    <property type="entry name" value="DEADc_DDX3"/>
    <property type="match status" value="1"/>
</dbReference>
<dbReference type="InterPro" id="IPR011545">
    <property type="entry name" value="DEAD/DEAH_box_helicase_dom"/>
</dbReference>
<evidence type="ECO:0000256" key="7">
    <source>
        <dbReference type="ARBA" id="ARBA00022801"/>
    </source>
</evidence>
<keyword evidence="21" id="KW-1185">Reference proteome</keyword>
<dbReference type="PROSITE" id="PS51194">
    <property type="entry name" value="HELICASE_CTER"/>
    <property type="match status" value="1"/>
</dbReference>
<dbReference type="Pfam" id="PF00271">
    <property type="entry name" value="Helicase_C"/>
    <property type="match status" value="1"/>
</dbReference>
<keyword evidence="5" id="KW-0547">Nucleotide-binding</keyword>
<dbReference type="PROSITE" id="PS51192">
    <property type="entry name" value="HELICASE_ATP_BIND_1"/>
    <property type="match status" value="1"/>
</dbReference>
<feature type="compositionally biased region" description="Gly residues" evidence="15">
    <location>
        <begin position="3196"/>
        <end position="3219"/>
    </location>
</feature>
<dbReference type="FunFam" id="3.40.50.300:FF:000008">
    <property type="entry name" value="ATP-dependent RNA helicase RhlB"/>
    <property type="match status" value="1"/>
</dbReference>
<feature type="region of interest" description="Disordered" evidence="15">
    <location>
        <begin position="998"/>
        <end position="1031"/>
    </location>
</feature>
<dbReference type="SUPFAM" id="SSF54001">
    <property type="entry name" value="Cysteine proteinases"/>
    <property type="match status" value="1"/>
</dbReference>
<protein>
    <submittedName>
        <fullName evidence="20">Putative ubiquitin carboxyl-terminal hydrolase FAF-X isoform X1</fullName>
    </submittedName>
</protein>
<dbReference type="Pfam" id="PF12030">
    <property type="entry name" value="DUF3517"/>
    <property type="match status" value="1"/>
</dbReference>
<dbReference type="SMART" id="SM00490">
    <property type="entry name" value="HELICc"/>
    <property type="match status" value="1"/>
</dbReference>
<feature type="non-terminal residue" evidence="20">
    <location>
        <position position="3219"/>
    </location>
</feature>
<keyword evidence="9" id="KW-0788">Thiol protease</keyword>
<feature type="domain" description="Helicase C-terminal" evidence="18">
    <location>
        <begin position="3000"/>
        <end position="3161"/>
    </location>
</feature>
<comment type="similarity">
    <text evidence="2">Belongs to the peptidase C19 family.</text>
</comment>
<dbReference type="InterPro" id="IPR055176">
    <property type="entry name" value="UBP24/USP9X/USP9Y_UBL"/>
</dbReference>
<evidence type="ECO:0000256" key="10">
    <source>
        <dbReference type="ARBA" id="ARBA00022840"/>
    </source>
</evidence>
<comment type="catalytic activity">
    <reaction evidence="1">
        <text>Thiol-dependent hydrolysis of ester, thioester, amide, peptide and isopeptide bonds formed by the C-terminal Gly of ubiquitin (a 76-residue protein attached to proteins as an intracellular targeting signal).</text>
        <dbReference type="EC" id="3.4.19.12"/>
    </reaction>
</comment>
<dbReference type="InterPro" id="IPR038765">
    <property type="entry name" value="Papain-like_cys_pep_sf"/>
</dbReference>
<dbReference type="InterPro" id="IPR001394">
    <property type="entry name" value="Peptidase_C19_UCH"/>
</dbReference>
<organism evidence="20 21">
    <name type="scientific">Clarias magur</name>
    <name type="common">Asian catfish</name>
    <name type="synonym">Macropteronotus magur</name>
    <dbReference type="NCBI Taxonomy" id="1594786"/>
    <lineage>
        <taxon>Eukaryota</taxon>
        <taxon>Metazoa</taxon>
        <taxon>Chordata</taxon>
        <taxon>Craniata</taxon>
        <taxon>Vertebrata</taxon>
        <taxon>Euteleostomi</taxon>
        <taxon>Actinopterygii</taxon>
        <taxon>Neopterygii</taxon>
        <taxon>Teleostei</taxon>
        <taxon>Ostariophysi</taxon>
        <taxon>Siluriformes</taxon>
        <taxon>Clariidae</taxon>
        <taxon>Clarias</taxon>
    </lineage>
</organism>
<evidence type="ECO:0000256" key="3">
    <source>
        <dbReference type="ARBA" id="ARBA00022553"/>
    </source>
</evidence>
<feature type="domain" description="DEAD-box RNA helicase Q" evidence="19">
    <location>
        <begin position="2762"/>
        <end position="2790"/>
    </location>
</feature>
<dbReference type="Pfam" id="PF00270">
    <property type="entry name" value="DEAD"/>
    <property type="match status" value="1"/>
</dbReference>
<keyword evidence="8" id="KW-0347">Helicase</keyword>
<comment type="caution">
    <text evidence="20">The sequence shown here is derived from an EMBL/GenBank/DDBJ whole genome shotgun (WGS) entry which is preliminary data.</text>
</comment>
<dbReference type="EMBL" id="QNUK01000171">
    <property type="protein sequence ID" value="KAF5899335.1"/>
    <property type="molecule type" value="Genomic_DNA"/>
</dbReference>
<dbReference type="FunFam" id="3.90.70.10:FF:000007">
    <property type="entry name" value="Probable ubiquitin carboxyl-terminal hydrolase FAF-X"/>
    <property type="match status" value="1"/>
</dbReference>
<evidence type="ECO:0000256" key="5">
    <source>
        <dbReference type="ARBA" id="ARBA00022741"/>
    </source>
</evidence>
<name>A0A8J4TQ40_CLAMG</name>
<evidence type="ECO:0000256" key="9">
    <source>
        <dbReference type="ARBA" id="ARBA00022807"/>
    </source>
</evidence>
<keyword evidence="7 20" id="KW-0378">Hydrolase</keyword>
<dbReference type="Gene3D" id="3.90.70.10">
    <property type="entry name" value="Cysteine proteinases"/>
    <property type="match status" value="1"/>
</dbReference>
<evidence type="ECO:0000256" key="13">
    <source>
        <dbReference type="ARBA" id="ARBA00047984"/>
    </source>
</evidence>
<feature type="region of interest" description="Disordered" evidence="15">
    <location>
        <begin position="3164"/>
        <end position="3219"/>
    </location>
</feature>
<evidence type="ECO:0000256" key="6">
    <source>
        <dbReference type="ARBA" id="ARBA00022786"/>
    </source>
</evidence>
<evidence type="ECO:0000256" key="15">
    <source>
        <dbReference type="SAM" id="MobiDB-lite"/>
    </source>
</evidence>
<dbReference type="InterPro" id="IPR001650">
    <property type="entry name" value="Helicase_C-like"/>
</dbReference>
<comment type="catalytic activity">
    <reaction evidence="13">
        <text>ATP + H2O = ADP + phosphate + H(+)</text>
        <dbReference type="Rhea" id="RHEA:13065"/>
        <dbReference type="ChEBI" id="CHEBI:15377"/>
        <dbReference type="ChEBI" id="CHEBI:15378"/>
        <dbReference type="ChEBI" id="CHEBI:30616"/>
        <dbReference type="ChEBI" id="CHEBI:43474"/>
        <dbReference type="ChEBI" id="CHEBI:456216"/>
        <dbReference type="EC" id="3.6.4.13"/>
    </reaction>
</comment>
<evidence type="ECO:0000313" key="20">
    <source>
        <dbReference type="EMBL" id="KAF5899335.1"/>
    </source>
</evidence>
<dbReference type="Pfam" id="PF00443">
    <property type="entry name" value="UCH"/>
    <property type="match status" value="1"/>
</dbReference>
<gene>
    <name evidence="20" type="primary">usp9x</name>
    <name evidence="20" type="ORF">DAT39_010945</name>
</gene>
<feature type="compositionally biased region" description="Acidic residues" evidence="15">
    <location>
        <begin position="2483"/>
        <end position="2496"/>
    </location>
</feature>
<dbReference type="FunFam" id="3.40.50.300:FF:000160">
    <property type="entry name" value="ATP-dependent RNA helicase DDX3X"/>
    <property type="match status" value="1"/>
</dbReference>
<feature type="compositionally biased region" description="Low complexity" evidence="15">
    <location>
        <begin position="999"/>
        <end position="1020"/>
    </location>
</feature>
<dbReference type="InterPro" id="IPR016024">
    <property type="entry name" value="ARM-type_fold"/>
</dbReference>
<dbReference type="InterPro" id="IPR014014">
    <property type="entry name" value="RNA_helicase_DEAD_Q_motif"/>
</dbReference>
<dbReference type="SUPFAM" id="SSF48371">
    <property type="entry name" value="ARM repeat"/>
    <property type="match status" value="1"/>
</dbReference>
<keyword evidence="10" id="KW-0067">ATP-binding</keyword>
<dbReference type="InterPro" id="IPR000629">
    <property type="entry name" value="RNA-helicase_DEAD-box_CS"/>
</dbReference>
<feature type="region of interest" description="Disordered" evidence="15">
    <location>
        <begin position="2483"/>
        <end position="2507"/>
    </location>
</feature>
<dbReference type="GO" id="GO:0006508">
    <property type="term" value="P:proteolysis"/>
    <property type="evidence" value="ECO:0007669"/>
    <property type="project" value="UniProtKB-KW"/>
</dbReference>
<dbReference type="SMART" id="SM00487">
    <property type="entry name" value="DEXDc"/>
    <property type="match status" value="1"/>
</dbReference>
<dbReference type="InterPro" id="IPR018200">
    <property type="entry name" value="USP_CS"/>
</dbReference>
<dbReference type="Proteomes" id="UP000727407">
    <property type="component" value="Unassembled WGS sequence"/>
</dbReference>
<evidence type="ECO:0000256" key="2">
    <source>
        <dbReference type="ARBA" id="ARBA00009085"/>
    </source>
</evidence>
<accession>A0A8J4TQ40</accession>
<evidence type="ECO:0000313" key="21">
    <source>
        <dbReference type="Proteomes" id="UP000727407"/>
    </source>
</evidence>
<feature type="short sequence motif" description="Q motif" evidence="14">
    <location>
        <begin position="2762"/>
        <end position="2790"/>
    </location>
</feature>
<dbReference type="InterPro" id="IPR028889">
    <property type="entry name" value="USP"/>
</dbReference>
<feature type="region of interest" description="Disordered" evidence="15">
    <location>
        <begin position="2562"/>
        <end position="2595"/>
    </location>
</feature>
<dbReference type="PROSITE" id="PS00039">
    <property type="entry name" value="DEAD_ATP_HELICASE"/>
    <property type="match status" value="1"/>
</dbReference>
<dbReference type="GO" id="GO:0016579">
    <property type="term" value="P:protein deubiquitination"/>
    <property type="evidence" value="ECO:0007669"/>
    <property type="project" value="InterPro"/>
</dbReference>
<feature type="region of interest" description="Disordered" evidence="15">
    <location>
        <begin position="1"/>
        <end position="94"/>
    </location>
</feature>
<feature type="domain" description="USP" evidence="16">
    <location>
        <begin position="1586"/>
        <end position="1963"/>
    </location>
</feature>
<evidence type="ECO:0000259" key="19">
    <source>
        <dbReference type="PROSITE" id="PS51195"/>
    </source>
</evidence>
<sequence>MTATTRGSRMGTSDNQGQNQAPDGQSQAPDGQSQAPDGQSQAPDGQSQAPDGQSQATLPQNQTPSPESSTETSPVSQSEEQEQGDAQRAQEEEEPAFLHTDLAKLDDMINRPRWVVPVLPKGELEVLLEAAIDLSKKGLDIKSEACQRFFRDGLTISFTKILTDEAVSGWKFEIHRCIINNTHRLVELCVVKLSQDWFPLLELLAMVTNPHCKFHIHNGTRPSESVPVGIQLPDDELFARPPDPHSPKGWLVDLINKFGMLGGFQILHDRFMSGQTLNVQIIAALIKPFGQCYEFLTLHIVKKFFLPMIEMVPQFLENLTDEELKNEAKNEAKNDALSMIIKSLKNLASRLPGEEETVKNLEIFRLKMILRLLQISSFNGKMNALNEVNKVISSISYYTHRHGNPEEEDWLTAERMAEWIQQNNILSIVLRDSLHQPQYVEKLEKILRFVIKEKALTLQDLDNIWAAQAGKHEAIVKNVHDLLAKLAWDFSPEQLDYLFDCFKASWTNASKKQREKLLELIRRLAEDDKDGVLAHKVLNLLWNLAHSEDVPVDIMDQALSAHIKILDYSCSQDRDTQKIQWIDHFIEELRTNDNWVIPALKQIREICSLFGEAPQNLSQTQRSPHVFYRHDLINQLQHNHALVTLVAENLSAYMENMRQVSKEHTGFDPQTVRTGSRYSHVQEVQERLNFLRFLLKDGQLWLCAPQAKQIWKGLAENAVFLCDREACFKWYSKLMGDEPDLDPDINKDFFENNVLQLDPSLLTENGMKCFERFFKAVNCREGKLVAKRRVYMMDDLELIGLDYLWRVVIQGSDDIANQAIELLKEIYTNLGPKLQVSQVEIHEDFIQSCFDRLKASYDTLCVLDGDKDSINCTRQESIRMVRVLTVLKEYINECDSDYHEERTILPMSRAFRGKHITLVVRFSNQGRQVDDLDIWSHTNDTIGSVRRYILNRIKTNSTHTKIELFIGGEIVDPADDHKLIGQLNLKDKTLVTAKLTQISSHMPTSPDSSSDSSTGSAATHGNHHSDGPNPEAESCLPGVIMSLHPQYISFLCQVADLGCTLKLALLRDGARILMKLIPPDNTTVENLRTICLNNAKLGENSLSPTLDSHFFDPSPSQVLYLTEVVYALLMPASGSLGEDSNDFQYNFLKSGGLPLVLGMLTRNNFLPNADMETRRGAYLNALKIAKLLLTSIGFGHVKAVAEACHPMVEGTNPTSPVNQVTHDQALVLQNALQNIPNPATECMLRNVAVRMAQQIFDENFFQSSKYFPDISVIRAMQKLVWASGCGSVQLVFSSNEDISKIYEKTNAGNKLDMEDEQVCCEALETMTLCFALMPTALDTLSKEKPWQTFIIDLLLHCQSKLVRQTAQEQFFLMATRCCMGNQPLQFFITLLFTVLGGTAKERAKHANDYFILLRNLLNYAHNSNINLPNAEDLLNNEIDWLKRIKDEVMGTGETAVDETILEGHLGVTKELLAFQTPEKKYYIGCEKGGANLVKELIDDFIFPASNVFLRYVKTGKFPAEQAIPVCSSPASINAGFELLVALAVGCVQNLKQIIDALTEMYYQGSEAFTEWEYLPPVGPRPTKGFVGLKNAGATCYMNSVIQQLYMIPSIRNGILAIEGAGSDVDDDMSGDEKQDSEAEDRKEYNIGVLRHLQVIFGHLAASRLQYYVPDGFWKQFRLWGEPVNLREQHDALEFFNSLVDSLDEALKALGHPSMLSKVLGGSFADQKICQDCPHRYECEESFTTLNVDIRNHQNLLDSLEQYVKDDLLEGANAYHCEKCNKKVDTVKRLLIKKLPPVLAIQLKRFDYDWERECAIKFNDYFEFPRELDMEPYTVPGVAKLESSKIPSESQVVHQNAPLESELDGSSHYRLVGVLVHSGQASGGHYYSYIVQRHSSSADATRDRWYKFDDGDVTECKMDDDEELKNQCFGGEYMGEVFDHMMKRMSYRRQKRWWNAYILFYERFDTVSVNGELLKQIAEMTLMPKPHHLKMPSAIECSVRKQNVQFMHSRMQYSPEYFQFVKKLLTCNSIYLNPPPGQNYLVPEAEEIAMISIQLAARFLFTTGFHTKKAVRGPASDWYDSLCVLLRHSKNVRIWLAHNALFAFPTRFSEYLLECPSAEVRGAFAKLLVFIAHFSLQDGPCPVPITLPGSSTQACDNTTLSDHLLRAVLNLLRREVSEHGRHLQQYFNLFVMYANLGLAEKTQLLKLNVPATFMQVALDEGPGPPIKYQYVELSKLYTVVSQLLRCCDVSSRMQSSINGNPALPNRYGDSSLTVPIIPLQHPVAEILFVRASYVKKIIEDCSNSEETIKLLRFCCWENPQFSSTVLSELLWQVAYSYTYELRPYLDLLLQILLIEDSWQTHRIHNVLKGIPDDRDGLFDTIQRSKNHYQKRAYQCIKCMVALFSSCPVACQILQSNGDLKRKWTWAVEWLGDELERRPYTGNPQYSYNNWSPPVQSNETSNGYFLERSHSAKMTLVKACELCPEEEPDEQETSDDLESAPAEDTTLYPHSAGTQYQLPNNHTHGQPCTGPAAPHMSNPQRAPRMPQDNWEDTEEIAALDLKSDVQGGGTGRRYIPPHLRNKEASKSDTPGGWDAGRSNGFVNGYHDGRDNYMNGSSTFGNRGPVRNDRGGRGGGYRSRGNGSYVIQPVQNTGFGYDNKDGGAWNAPKDNAYNSFSGRSDRNKSAFYNDRGSSRGRYERGGFGGGGNSRWVEDSRDEEDWSKPLTPNERLEHELFSGSNTGINFEKYDDIPVEATGHNCPQHIESFQDLDMGEIIMGNITLSRYSRPTPVQKHAIPIIKSKRDLMACAQTGSGKTAAFLLPVLSQIYTDGPGEALQAAKNNVQENGRYGRRKQYPLSLVLAPTRELALQIYDEARKFAYRSRVRPCVVYGGADIGQQIRDLERGCHLLVATPGRLVDMMERGKIGLDFCNYLVLDEADRMLDMGFEPQIRRIVEQDTMPLKGLRQTMMFSATFPKEIQILARDFLEDYIFLAVGRVGSTSENITQKVVWVEENDKRSFLLDLLNATGKDSLTLVFVETKKGADALEDFLYREGYACTSIHGDRSQRDREEALLQFRSGRCPILVATAVAARGLDISNVKHVINFDLPSDIEEYVHRIGRTGRVGNLGLATSFFNDKNSNITKDLLDILVEAKQEVPSWLESLAYEHQHKGSSRGRSKRFSGGFGARDYRQTSSSTTSGGFGSRGTRSAGGHGGNRAFGGAK</sequence>